<evidence type="ECO:0000313" key="2">
    <source>
        <dbReference type="Proteomes" id="UP000596247"/>
    </source>
</evidence>
<accession>A0A7R8MJG1</accession>
<proteinExistence type="predicted"/>
<protein>
    <submittedName>
        <fullName evidence="1">Gp95</fullName>
    </submittedName>
</protein>
<dbReference type="EMBL" id="LR881104">
    <property type="protein sequence ID" value="CAD5236113.1"/>
    <property type="molecule type" value="Genomic_DNA"/>
</dbReference>
<dbReference type="RefSeq" id="YP_010644607.1">
    <property type="nucleotide sequence ID" value="NC_070650.1"/>
</dbReference>
<dbReference type="GeneID" id="77920082"/>
<dbReference type="Proteomes" id="UP000596247">
    <property type="component" value="Chromosome"/>
</dbReference>
<dbReference type="Gene3D" id="3.40.50.1000">
    <property type="entry name" value="HAD superfamily/HAD-like"/>
    <property type="match status" value="1"/>
</dbReference>
<evidence type="ECO:0000313" key="1">
    <source>
        <dbReference type="EMBL" id="CAD5236113.1"/>
    </source>
</evidence>
<name>A0A7R8MJG1_9CAUD</name>
<keyword evidence="2" id="KW-1185">Reference proteome</keyword>
<dbReference type="InterPro" id="IPR023214">
    <property type="entry name" value="HAD_sf"/>
</dbReference>
<dbReference type="InterPro" id="IPR036412">
    <property type="entry name" value="HAD-like_sf"/>
</dbReference>
<reference evidence="1 2" key="1">
    <citation type="submission" date="2020-09" db="EMBL/GenBank/DDBJ databases">
        <authorList>
            <person name="Jameson E."/>
        </authorList>
    </citation>
    <scope>NUCLEOTIDE SEQUENCE [LARGE SCALE GENOMIC DNA]</scope>
</reference>
<dbReference type="SUPFAM" id="SSF56784">
    <property type="entry name" value="HAD-like"/>
    <property type="match status" value="1"/>
</dbReference>
<sequence length="287" mass="32726">MIQVVSAFPGCGKSWFHRQFTDVLDSDSSAFDKSAFPQNYICHIRNTMVRDKCIFVSSHGMVRTAMIDSGIEYILVYPSHDIKEEFLERYRKRGSEPQFIELLDKNWDGWIGECQGQQGCVHVVLQSGQYLADVIEYDPLYRRFTIKEDATTFTPQPHKHKTEYIAVDFDGTIVTNDWPEVGKDTGAIAVLRDLLSAGCKLILHTVREGKELNEALAYCAKHGIDFIGVNENREFPPGGTITDKPYADVYIDDRAMGCPLTHNPLTHKEPYVDWFAIRKQLEKRGVL</sequence>
<gene>
    <name evidence="1" type="primary">95</name>
    <name evidence="1" type="ORF">LLCLJKAH_00124</name>
</gene>
<organism evidence="1 2">
    <name type="scientific">Klebsiella phage vB_KvM-Eowyn</name>
    <dbReference type="NCBI Taxonomy" id="2762819"/>
    <lineage>
        <taxon>Viruses</taxon>
        <taxon>Duplodnaviria</taxon>
        <taxon>Heunggongvirae</taxon>
        <taxon>Uroviricota</taxon>
        <taxon>Caudoviricetes</taxon>
        <taxon>Chimalliviridae</taxon>
        <taxon>Eowynvirus</taxon>
        <taxon>Eowynvirus eowyn</taxon>
    </lineage>
</organism>
<dbReference type="KEGG" id="vg:77920082"/>